<feature type="compositionally biased region" description="Polar residues" evidence="1">
    <location>
        <begin position="54"/>
        <end position="67"/>
    </location>
</feature>
<evidence type="ECO:0000313" key="3">
    <source>
        <dbReference type="Proteomes" id="UP001430953"/>
    </source>
</evidence>
<comment type="caution">
    <text evidence="2">The sequence shown here is derived from an EMBL/GenBank/DDBJ whole genome shotgun (WGS) entry which is preliminary data.</text>
</comment>
<dbReference type="AlphaFoldDB" id="A0AAW2H383"/>
<dbReference type="Proteomes" id="UP001430953">
    <property type="component" value="Unassembled WGS sequence"/>
</dbReference>
<name>A0AAW2H383_9HYME</name>
<evidence type="ECO:0000313" key="2">
    <source>
        <dbReference type="EMBL" id="KAL0133863.1"/>
    </source>
</evidence>
<gene>
    <name evidence="2" type="ORF">PUN28_001075</name>
</gene>
<evidence type="ECO:0000256" key="1">
    <source>
        <dbReference type="SAM" id="MobiDB-lite"/>
    </source>
</evidence>
<sequence>MPSVTHRLYPEVHFCCECTEQKDSFFVNNRKMIESDVVNNSSISGPVSRENDWTEQSSGLSKPTKSNSIHCRHSYFFTRYVHSYIDKYIQLGPTRCHHFLY</sequence>
<organism evidence="2 3">
    <name type="scientific">Cardiocondyla obscurior</name>
    <dbReference type="NCBI Taxonomy" id="286306"/>
    <lineage>
        <taxon>Eukaryota</taxon>
        <taxon>Metazoa</taxon>
        <taxon>Ecdysozoa</taxon>
        <taxon>Arthropoda</taxon>
        <taxon>Hexapoda</taxon>
        <taxon>Insecta</taxon>
        <taxon>Pterygota</taxon>
        <taxon>Neoptera</taxon>
        <taxon>Endopterygota</taxon>
        <taxon>Hymenoptera</taxon>
        <taxon>Apocrita</taxon>
        <taxon>Aculeata</taxon>
        <taxon>Formicoidea</taxon>
        <taxon>Formicidae</taxon>
        <taxon>Myrmicinae</taxon>
        <taxon>Cardiocondyla</taxon>
    </lineage>
</organism>
<protein>
    <submittedName>
        <fullName evidence="2">Uncharacterized protein</fullName>
    </submittedName>
</protein>
<feature type="region of interest" description="Disordered" evidence="1">
    <location>
        <begin position="41"/>
        <end position="67"/>
    </location>
</feature>
<proteinExistence type="predicted"/>
<dbReference type="EMBL" id="JADYXP020000001">
    <property type="protein sequence ID" value="KAL0133863.1"/>
    <property type="molecule type" value="Genomic_DNA"/>
</dbReference>
<keyword evidence="3" id="KW-1185">Reference proteome</keyword>
<accession>A0AAW2H383</accession>
<reference evidence="2 3" key="1">
    <citation type="submission" date="2023-03" db="EMBL/GenBank/DDBJ databases">
        <title>High recombination rates correlate with genetic variation in Cardiocondyla obscurior ants.</title>
        <authorList>
            <person name="Errbii M."/>
        </authorList>
    </citation>
    <scope>NUCLEOTIDE SEQUENCE [LARGE SCALE GENOMIC DNA]</scope>
    <source>
        <strain evidence="2">Alpha-2009</strain>
        <tissue evidence="2">Whole body</tissue>
    </source>
</reference>